<comment type="caution">
    <text evidence="5">The sequence shown here is derived from an EMBL/GenBank/DDBJ whole genome shotgun (WGS) entry which is preliminary data.</text>
</comment>
<dbReference type="PANTHER" id="PTHR47293:SF66">
    <property type="entry name" value="JACALIN-RELATED LECTIN 11-RELATED"/>
    <property type="match status" value="1"/>
</dbReference>
<gene>
    <name evidence="5" type="ORF">SLEP1_g38785</name>
</gene>
<sequence>MKMGGSGDMEEICPKLGPWGGLGGTEWSYKPKGSITEIVILHGWVIDSISFKSDNGNGSAEYSQKYGGEGGKTDKVLLDFPREYLTSISGTFDSAWPFGPVVIKSLHFHTNRTRYGPFGRETGQPFSLPMEDGAIVGFHGRASGSIDSIGVYIEPFAAFSSPTEVSNVMDLVLPRDPGPWGGTGGKIWDDGIFSGVYGVNVLVLGVIVRGIQIMYRKRNGEIYLSKRRGGFGGKSHRIILQNPSEYLVGIAGFVGKIEEKDGFEVLRSLTFYTNKGKHGPFGDEIGREFTSGAMGSGIIAGFHGKSGAYLDAIGLHMEYF</sequence>
<evidence type="ECO:0000256" key="2">
    <source>
        <dbReference type="ARBA" id="ARBA00022734"/>
    </source>
</evidence>
<dbReference type="Gene3D" id="2.100.10.30">
    <property type="entry name" value="Jacalin-like lectin domain"/>
    <property type="match status" value="2"/>
</dbReference>
<dbReference type="InterPro" id="IPR036404">
    <property type="entry name" value="Jacalin-like_lectin_dom_sf"/>
</dbReference>
<dbReference type="Proteomes" id="UP001054252">
    <property type="component" value="Unassembled WGS sequence"/>
</dbReference>
<proteinExistence type="inferred from homology"/>
<feature type="domain" description="Jacalin-type lectin" evidence="4">
    <location>
        <begin position="13"/>
        <end position="155"/>
    </location>
</feature>
<keyword evidence="2" id="KW-0430">Lectin</keyword>
<dbReference type="SUPFAM" id="SSF51101">
    <property type="entry name" value="Mannose-binding lectins"/>
    <property type="match status" value="2"/>
</dbReference>
<dbReference type="GO" id="GO:0030246">
    <property type="term" value="F:carbohydrate binding"/>
    <property type="evidence" value="ECO:0007669"/>
    <property type="project" value="UniProtKB-KW"/>
</dbReference>
<dbReference type="EMBL" id="BPVZ01000084">
    <property type="protein sequence ID" value="GKV29911.1"/>
    <property type="molecule type" value="Genomic_DNA"/>
</dbReference>
<name>A0AAV5KY61_9ROSI</name>
<evidence type="ECO:0000313" key="5">
    <source>
        <dbReference type="EMBL" id="GKV29911.1"/>
    </source>
</evidence>
<keyword evidence="3" id="KW-0677">Repeat</keyword>
<reference evidence="5 6" key="1">
    <citation type="journal article" date="2021" name="Commun. Biol.">
        <title>The genome of Shorea leprosula (Dipterocarpaceae) highlights the ecological relevance of drought in aseasonal tropical rainforests.</title>
        <authorList>
            <person name="Ng K.K.S."/>
            <person name="Kobayashi M.J."/>
            <person name="Fawcett J.A."/>
            <person name="Hatakeyama M."/>
            <person name="Paape T."/>
            <person name="Ng C.H."/>
            <person name="Ang C.C."/>
            <person name="Tnah L.H."/>
            <person name="Lee C.T."/>
            <person name="Nishiyama T."/>
            <person name="Sese J."/>
            <person name="O'Brien M.J."/>
            <person name="Copetti D."/>
            <person name="Mohd Noor M.I."/>
            <person name="Ong R.C."/>
            <person name="Putra M."/>
            <person name="Sireger I.Z."/>
            <person name="Indrioko S."/>
            <person name="Kosugi Y."/>
            <person name="Izuno A."/>
            <person name="Isagi Y."/>
            <person name="Lee S.L."/>
            <person name="Shimizu K.K."/>
        </authorList>
    </citation>
    <scope>NUCLEOTIDE SEQUENCE [LARGE SCALE GENOMIC DNA]</scope>
    <source>
        <strain evidence="5">214</strain>
    </source>
</reference>
<evidence type="ECO:0000256" key="3">
    <source>
        <dbReference type="ARBA" id="ARBA00022737"/>
    </source>
</evidence>
<organism evidence="5 6">
    <name type="scientific">Rubroshorea leprosula</name>
    <dbReference type="NCBI Taxonomy" id="152421"/>
    <lineage>
        <taxon>Eukaryota</taxon>
        <taxon>Viridiplantae</taxon>
        <taxon>Streptophyta</taxon>
        <taxon>Embryophyta</taxon>
        <taxon>Tracheophyta</taxon>
        <taxon>Spermatophyta</taxon>
        <taxon>Magnoliopsida</taxon>
        <taxon>eudicotyledons</taxon>
        <taxon>Gunneridae</taxon>
        <taxon>Pentapetalae</taxon>
        <taxon>rosids</taxon>
        <taxon>malvids</taxon>
        <taxon>Malvales</taxon>
        <taxon>Dipterocarpaceae</taxon>
        <taxon>Rubroshorea</taxon>
    </lineage>
</organism>
<comment type="similarity">
    <text evidence="1">Belongs to the jacalin lectin family.</text>
</comment>
<dbReference type="AlphaFoldDB" id="A0AAV5KY61"/>
<dbReference type="Pfam" id="PF01419">
    <property type="entry name" value="Jacalin"/>
    <property type="match status" value="2"/>
</dbReference>
<dbReference type="InterPro" id="IPR001229">
    <property type="entry name" value="Jacalin-like_lectin_dom"/>
</dbReference>
<evidence type="ECO:0000313" key="6">
    <source>
        <dbReference type="Proteomes" id="UP001054252"/>
    </source>
</evidence>
<evidence type="ECO:0000256" key="1">
    <source>
        <dbReference type="ARBA" id="ARBA00006568"/>
    </source>
</evidence>
<keyword evidence="6" id="KW-1185">Reference proteome</keyword>
<dbReference type="PANTHER" id="PTHR47293">
    <property type="entry name" value="JACALIN-RELATED LECTIN 3"/>
    <property type="match status" value="1"/>
</dbReference>
<protein>
    <recommendedName>
        <fullName evidence="4">Jacalin-type lectin domain-containing protein</fullName>
    </recommendedName>
</protein>
<accession>A0AAV5KY61</accession>
<dbReference type="FunFam" id="2.100.10.30:FF:000001">
    <property type="entry name" value="Jacalin-related lectin 33"/>
    <property type="match status" value="1"/>
</dbReference>
<feature type="domain" description="Jacalin-type lectin" evidence="4">
    <location>
        <begin position="174"/>
        <end position="319"/>
    </location>
</feature>
<dbReference type="InterPro" id="IPR033734">
    <property type="entry name" value="Jacalin-like_lectin_dom_plant"/>
</dbReference>
<dbReference type="CDD" id="cd09612">
    <property type="entry name" value="Jacalin"/>
    <property type="match status" value="2"/>
</dbReference>
<dbReference type="PROSITE" id="PS51752">
    <property type="entry name" value="JACALIN_LECTIN"/>
    <property type="match status" value="2"/>
</dbReference>
<dbReference type="SMART" id="SM00915">
    <property type="entry name" value="Jacalin"/>
    <property type="match status" value="2"/>
</dbReference>
<evidence type="ECO:0000259" key="4">
    <source>
        <dbReference type="PROSITE" id="PS51752"/>
    </source>
</evidence>